<proteinExistence type="predicted"/>
<reference evidence="1" key="1">
    <citation type="submission" date="2019-03" db="EMBL/GenBank/DDBJ databases">
        <title>WGS assembly of Setaria viridis.</title>
        <authorList>
            <person name="Huang P."/>
            <person name="Jenkins J."/>
            <person name="Grimwood J."/>
            <person name="Barry K."/>
            <person name="Healey A."/>
            <person name="Mamidi S."/>
            <person name="Sreedasyam A."/>
            <person name="Shu S."/>
            <person name="Feldman M."/>
            <person name="Wu J."/>
            <person name="Yu Y."/>
            <person name="Chen C."/>
            <person name="Johnson J."/>
            <person name="Rokhsar D."/>
            <person name="Baxter I."/>
            <person name="Schmutz J."/>
            <person name="Brutnell T."/>
            <person name="Kellogg E."/>
        </authorList>
    </citation>
    <scope>NUCLEOTIDE SEQUENCE [LARGE SCALE GENOMIC DNA]</scope>
</reference>
<organism evidence="1 2">
    <name type="scientific">Setaria viridis</name>
    <name type="common">Green bristlegrass</name>
    <name type="synonym">Setaria italica subsp. viridis</name>
    <dbReference type="NCBI Taxonomy" id="4556"/>
    <lineage>
        <taxon>Eukaryota</taxon>
        <taxon>Viridiplantae</taxon>
        <taxon>Streptophyta</taxon>
        <taxon>Embryophyta</taxon>
        <taxon>Tracheophyta</taxon>
        <taxon>Spermatophyta</taxon>
        <taxon>Magnoliopsida</taxon>
        <taxon>Liliopsida</taxon>
        <taxon>Poales</taxon>
        <taxon>Poaceae</taxon>
        <taxon>PACMAD clade</taxon>
        <taxon>Panicoideae</taxon>
        <taxon>Panicodae</taxon>
        <taxon>Paniceae</taxon>
        <taxon>Cenchrinae</taxon>
        <taxon>Setaria</taxon>
    </lineage>
</organism>
<evidence type="ECO:0000313" key="2">
    <source>
        <dbReference type="Proteomes" id="UP000298652"/>
    </source>
</evidence>
<dbReference type="AlphaFoldDB" id="A0A4U6T1Y6"/>
<dbReference type="EMBL" id="CM016560">
    <property type="protein sequence ID" value="TKV95539.1"/>
    <property type="molecule type" value="Genomic_DNA"/>
</dbReference>
<protein>
    <submittedName>
        <fullName evidence="1">Uncharacterized protein</fullName>
    </submittedName>
</protein>
<name>A0A4U6T1Y6_SETVI</name>
<accession>A0A4U6T1Y6</accession>
<dbReference type="Gramene" id="TKV95539">
    <property type="protein sequence ID" value="TKV95539"/>
    <property type="gene ID" value="SEVIR_9G370250v2"/>
</dbReference>
<sequence>MPKGLWSSLLLSMNPQLITRLKVSLMKSCCGFLQVVLELS</sequence>
<gene>
    <name evidence="1" type="ORF">SEVIR_9G370250v2</name>
</gene>
<dbReference type="Proteomes" id="UP000298652">
    <property type="component" value="Chromosome 9"/>
</dbReference>
<evidence type="ECO:0000313" key="1">
    <source>
        <dbReference type="EMBL" id="TKV95539.1"/>
    </source>
</evidence>
<keyword evidence="2" id="KW-1185">Reference proteome</keyword>